<feature type="domain" description="HTH tetR-type" evidence="5">
    <location>
        <begin position="7"/>
        <end position="67"/>
    </location>
</feature>
<dbReference type="Pfam" id="PF00440">
    <property type="entry name" value="TetR_N"/>
    <property type="match status" value="1"/>
</dbReference>
<evidence type="ECO:0000313" key="7">
    <source>
        <dbReference type="Proteomes" id="UP000235616"/>
    </source>
</evidence>
<dbReference type="OrthoDB" id="5293507at2"/>
<dbReference type="PRINTS" id="PR00455">
    <property type="entry name" value="HTHTETR"/>
</dbReference>
<dbReference type="InterPro" id="IPR001647">
    <property type="entry name" value="HTH_TetR"/>
</dbReference>
<evidence type="ECO:0000256" key="1">
    <source>
        <dbReference type="ARBA" id="ARBA00023015"/>
    </source>
</evidence>
<evidence type="ECO:0000256" key="4">
    <source>
        <dbReference type="PROSITE-ProRule" id="PRU00335"/>
    </source>
</evidence>
<accession>A0A2N7VJE0</accession>
<protein>
    <submittedName>
        <fullName evidence="6">TetR family transcriptional regulator</fullName>
    </submittedName>
</protein>
<dbReference type="SUPFAM" id="SSF48498">
    <property type="entry name" value="Tetracyclin repressor-like, C-terminal domain"/>
    <property type="match status" value="1"/>
</dbReference>
<sequence>MTKDASTNSRERILEAATRIAQAHGYGGLNFRGLADEVGIKAASIYHHFESKADLGAAVARRYWENTQAALEEMARKSKDPLSSLRHYPEIFRQALESGNRICLCSFMAAEIDDLPEVVTHEVLTFGEVNVAWLAKMLVAAQVVDTKESEQRARAIFAAIAGAQLVARSRSDVALYDALVKGYRKAGLLPA</sequence>
<evidence type="ECO:0000259" key="5">
    <source>
        <dbReference type="PROSITE" id="PS50977"/>
    </source>
</evidence>
<dbReference type="RefSeq" id="WP_102647382.1">
    <property type="nucleotide sequence ID" value="NZ_PNYA01000020.1"/>
</dbReference>
<keyword evidence="1" id="KW-0805">Transcription regulation</keyword>
<dbReference type="GO" id="GO:0003677">
    <property type="term" value="F:DNA binding"/>
    <property type="evidence" value="ECO:0007669"/>
    <property type="project" value="UniProtKB-UniRule"/>
</dbReference>
<gene>
    <name evidence="6" type="ORF">C0Z18_21155</name>
</gene>
<evidence type="ECO:0000256" key="3">
    <source>
        <dbReference type="ARBA" id="ARBA00023163"/>
    </source>
</evidence>
<comment type="caution">
    <text evidence="6">The sequence shown here is derived from an EMBL/GenBank/DDBJ whole genome shotgun (WGS) entry which is preliminary data.</text>
</comment>
<keyword evidence="7" id="KW-1185">Reference proteome</keyword>
<dbReference type="Gene3D" id="1.10.357.10">
    <property type="entry name" value="Tetracycline Repressor, domain 2"/>
    <property type="match status" value="1"/>
</dbReference>
<dbReference type="Proteomes" id="UP000235616">
    <property type="component" value="Unassembled WGS sequence"/>
</dbReference>
<evidence type="ECO:0000313" key="6">
    <source>
        <dbReference type="EMBL" id="PMS17263.1"/>
    </source>
</evidence>
<evidence type="ECO:0000256" key="2">
    <source>
        <dbReference type="ARBA" id="ARBA00023125"/>
    </source>
</evidence>
<reference evidence="6 7" key="1">
    <citation type="submission" date="2018-01" db="EMBL/GenBank/DDBJ databases">
        <title>Whole genome analyses suggest that Burkholderia sensu lato contains two further novel genera in the rhizoxinica-symbiotica group Mycetohabitans gen. nov., and Trinickia gen. nov.: implications for the evolution of diazotrophy and nodulation in the Burkholderiaceae.</title>
        <authorList>
            <person name="Estrada-de los Santos P."/>
            <person name="Palmer M."/>
            <person name="Chavez-Ramirez B."/>
            <person name="Beukes C."/>
            <person name="Steenkamp E.T."/>
            <person name="Hirsch A.M."/>
            <person name="Manyaka P."/>
            <person name="Maluk M."/>
            <person name="Lafos M."/>
            <person name="Crook M."/>
            <person name="Gross E."/>
            <person name="Simon M.F."/>
            <person name="Bueno dos Reis Junior F."/>
            <person name="Poole P.S."/>
            <person name="Venter S.N."/>
            <person name="James E.K."/>
        </authorList>
    </citation>
    <scope>NUCLEOTIDE SEQUENCE [LARGE SCALE GENOMIC DNA]</scope>
    <source>
        <strain evidence="6 7">GIMN1.004</strain>
    </source>
</reference>
<name>A0A2N7VJE0_9BURK</name>
<keyword evidence="2 4" id="KW-0238">DNA-binding</keyword>
<dbReference type="AlphaFoldDB" id="A0A2N7VJE0"/>
<proteinExistence type="predicted"/>
<organism evidence="6 7">
    <name type="scientific">Trinickia dabaoshanensis</name>
    <dbReference type="NCBI Taxonomy" id="564714"/>
    <lineage>
        <taxon>Bacteria</taxon>
        <taxon>Pseudomonadati</taxon>
        <taxon>Pseudomonadota</taxon>
        <taxon>Betaproteobacteria</taxon>
        <taxon>Burkholderiales</taxon>
        <taxon>Burkholderiaceae</taxon>
        <taxon>Trinickia</taxon>
    </lineage>
</organism>
<dbReference type="PANTHER" id="PTHR47506">
    <property type="entry name" value="TRANSCRIPTIONAL REGULATORY PROTEIN"/>
    <property type="match status" value="1"/>
</dbReference>
<keyword evidence="3" id="KW-0804">Transcription</keyword>
<dbReference type="InterPro" id="IPR036271">
    <property type="entry name" value="Tet_transcr_reg_TetR-rel_C_sf"/>
</dbReference>
<dbReference type="SUPFAM" id="SSF46689">
    <property type="entry name" value="Homeodomain-like"/>
    <property type="match status" value="1"/>
</dbReference>
<dbReference type="PROSITE" id="PS50977">
    <property type="entry name" value="HTH_TETR_2"/>
    <property type="match status" value="1"/>
</dbReference>
<feature type="DNA-binding region" description="H-T-H motif" evidence="4">
    <location>
        <begin position="30"/>
        <end position="49"/>
    </location>
</feature>
<dbReference type="EMBL" id="PNYA01000020">
    <property type="protein sequence ID" value="PMS17263.1"/>
    <property type="molecule type" value="Genomic_DNA"/>
</dbReference>
<dbReference type="InterPro" id="IPR009057">
    <property type="entry name" value="Homeodomain-like_sf"/>
</dbReference>
<dbReference type="PANTHER" id="PTHR47506:SF1">
    <property type="entry name" value="HTH-TYPE TRANSCRIPTIONAL REGULATOR YJDC"/>
    <property type="match status" value="1"/>
</dbReference>